<dbReference type="PANTHER" id="PTHR43814">
    <property type="entry name" value="ARGININOSUCCINATE LYASE"/>
    <property type="match status" value="1"/>
</dbReference>
<dbReference type="InterPro" id="IPR009049">
    <property type="entry name" value="Argininosuccinate_lyase"/>
</dbReference>
<dbReference type="InterPro" id="IPR000362">
    <property type="entry name" value="Fumarate_lyase_fam"/>
</dbReference>
<gene>
    <name evidence="1 4" type="primary">argH</name>
    <name evidence="4" type="ORF">DRJ21_01475</name>
</gene>
<dbReference type="HAMAP" id="MF_00006">
    <property type="entry name" value="Arg_succ_lyase"/>
    <property type="match status" value="1"/>
</dbReference>
<comment type="catalytic activity">
    <reaction evidence="1">
        <text>2-(N(omega)-L-arginino)succinate = fumarate + L-arginine</text>
        <dbReference type="Rhea" id="RHEA:24020"/>
        <dbReference type="ChEBI" id="CHEBI:29806"/>
        <dbReference type="ChEBI" id="CHEBI:32682"/>
        <dbReference type="ChEBI" id="CHEBI:57472"/>
        <dbReference type="EC" id="4.3.2.1"/>
    </reaction>
</comment>
<dbReference type="EC" id="4.3.2.1" evidence="1 2"/>
<keyword evidence="1 4" id="KW-0456">Lyase</keyword>
<dbReference type="UniPathway" id="UPA00068">
    <property type="reaction ID" value="UER00114"/>
</dbReference>
<dbReference type="Pfam" id="PF00206">
    <property type="entry name" value="Lyase_1"/>
    <property type="match status" value="1"/>
</dbReference>
<comment type="similarity">
    <text evidence="1">Belongs to the lyase 1 family. Argininosuccinate lyase subfamily.</text>
</comment>
<dbReference type="CDD" id="cd01359">
    <property type="entry name" value="Argininosuccinate_lyase"/>
    <property type="match status" value="1"/>
</dbReference>
<dbReference type="GO" id="GO:0005829">
    <property type="term" value="C:cytosol"/>
    <property type="evidence" value="ECO:0007669"/>
    <property type="project" value="TreeGrafter"/>
</dbReference>
<evidence type="ECO:0000259" key="3">
    <source>
        <dbReference type="Pfam" id="PF00206"/>
    </source>
</evidence>
<dbReference type="InterPro" id="IPR022761">
    <property type="entry name" value="Fumarate_lyase_N"/>
</dbReference>
<comment type="caution">
    <text evidence="4">The sequence shown here is derived from an EMBL/GenBank/DDBJ whole genome shotgun (WGS) entry which is preliminary data.</text>
</comment>
<dbReference type="InterPro" id="IPR008948">
    <property type="entry name" value="L-Aspartase-like"/>
</dbReference>
<dbReference type="Gene3D" id="1.10.275.10">
    <property type="entry name" value="Fumarase/aspartase (N-terminal domain)"/>
    <property type="match status" value="1"/>
</dbReference>
<dbReference type="PRINTS" id="PR00145">
    <property type="entry name" value="ARGSUCLYASE"/>
</dbReference>
<evidence type="ECO:0000256" key="2">
    <source>
        <dbReference type="NCBIfam" id="TIGR00838"/>
    </source>
</evidence>
<keyword evidence="1" id="KW-0963">Cytoplasm</keyword>
<dbReference type="NCBIfam" id="TIGR00838">
    <property type="entry name" value="argH"/>
    <property type="match status" value="1"/>
</dbReference>
<dbReference type="PRINTS" id="PR00149">
    <property type="entry name" value="FUMRATELYASE"/>
</dbReference>
<dbReference type="AlphaFoldDB" id="A0A497EUS9"/>
<comment type="subcellular location">
    <subcellularLocation>
        <location evidence="1">Cytoplasm</location>
    </subcellularLocation>
</comment>
<protein>
    <recommendedName>
        <fullName evidence="1 2">Argininosuccinate lyase</fullName>
        <shortName evidence="1">ASAL</shortName>
        <ecNumber evidence="1 2">4.3.2.1</ecNumber>
    </recommendedName>
    <alternativeName>
        <fullName evidence="1">Arginosuccinase</fullName>
    </alternativeName>
</protein>
<dbReference type="Gene3D" id="1.20.200.10">
    <property type="entry name" value="Fumarase/aspartase (Central domain)"/>
    <property type="match status" value="1"/>
</dbReference>
<proteinExistence type="inferred from homology"/>
<dbReference type="SUPFAM" id="SSF48557">
    <property type="entry name" value="L-aspartase-like"/>
    <property type="match status" value="1"/>
</dbReference>
<accession>A0A497EUS9</accession>
<dbReference type="PANTHER" id="PTHR43814:SF1">
    <property type="entry name" value="ARGININOSUCCINATE LYASE"/>
    <property type="match status" value="1"/>
</dbReference>
<dbReference type="Gene3D" id="1.10.40.30">
    <property type="entry name" value="Fumarase/aspartase (C-terminal domain)"/>
    <property type="match status" value="1"/>
</dbReference>
<dbReference type="GO" id="GO:0042450">
    <property type="term" value="P:L-arginine biosynthetic process via ornithine"/>
    <property type="evidence" value="ECO:0007669"/>
    <property type="project" value="UniProtKB-UniRule"/>
</dbReference>
<dbReference type="Proteomes" id="UP000281962">
    <property type="component" value="Unassembled WGS sequence"/>
</dbReference>
<dbReference type="InterPro" id="IPR024083">
    <property type="entry name" value="Fumarase/histidase_N"/>
</dbReference>
<organism evidence="4 5">
    <name type="scientific">Thermoproteota archaeon</name>
    <dbReference type="NCBI Taxonomy" id="2056631"/>
    <lineage>
        <taxon>Archaea</taxon>
        <taxon>Thermoproteota</taxon>
    </lineage>
</organism>
<evidence type="ECO:0000313" key="4">
    <source>
        <dbReference type="EMBL" id="RLE50782.1"/>
    </source>
</evidence>
<keyword evidence="1" id="KW-0055">Arginine biosynthesis</keyword>
<sequence length="457" mass="52443">MYRDKLLEKQPKWILNYTSSMIDDREIAVEVINVLEVHVKHLIEKQLIPKSDGEEILNALKKLEKDPSILFSVDAEDVHEAIEIILKDKVGRSAGWISLGRSRNDHVATALRIHMRKLIFELMREIINFRRTLIDKAKRHTDTFMPMFTHLQPAQPSVFAHYLLYIEEEISTHFDVLKNVLIGLVDRSPLGSAAGIGTIVPIDRNWVALKLGFNDLAHNTLYATCSRSFLNIPASIVTNLMVFLSRIAEDFIVMCTPQFNYFNPDKTHLATSSIMPQKRNLATLEILRARAGECIGFLSNLLCIIKGLPSGYNLDLQEASRNAWKILHYAIDALRIIGDFISKLEVNFEVLEREVNKYLMQTASLAEYISMKYGIPHREAHQIVAEAIKKYNDFKSILNYLSGKLNVKIDFPINAKEIINLINVSGSPNKLRILEMIGKAEYKVNEDERWLKYYFEK</sequence>
<comment type="pathway">
    <text evidence="1">Amino-acid biosynthesis; L-arginine biosynthesis; L-arginine from L-ornithine and carbamoyl phosphate: step 3/3.</text>
</comment>
<dbReference type="EMBL" id="QMQY01000049">
    <property type="protein sequence ID" value="RLE50782.1"/>
    <property type="molecule type" value="Genomic_DNA"/>
</dbReference>
<dbReference type="GO" id="GO:0004056">
    <property type="term" value="F:argininosuccinate lyase activity"/>
    <property type="evidence" value="ECO:0007669"/>
    <property type="project" value="UniProtKB-UniRule"/>
</dbReference>
<evidence type="ECO:0000256" key="1">
    <source>
        <dbReference type="HAMAP-Rule" id="MF_00006"/>
    </source>
</evidence>
<name>A0A497EUS9_9CREN</name>
<reference evidence="4 5" key="1">
    <citation type="submission" date="2018-06" db="EMBL/GenBank/DDBJ databases">
        <title>Extensive metabolic versatility and redundancy in microbially diverse, dynamic hydrothermal sediments.</title>
        <authorList>
            <person name="Dombrowski N."/>
            <person name="Teske A."/>
            <person name="Baker B.J."/>
        </authorList>
    </citation>
    <scope>NUCLEOTIDE SEQUENCE [LARGE SCALE GENOMIC DNA]</scope>
    <source>
        <strain evidence="4">B30_G17</strain>
    </source>
</reference>
<keyword evidence="1" id="KW-0028">Amino-acid biosynthesis</keyword>
<evidence type="ECO:0000313" key="5">
    <source>
        <dbReference type="Proteomes" id="UP000281962"/>
    </source>
</evidence>
<feature type="domain" description="Fumarate lyase N-terminal" evidence="3">
    <location>
        <begin position="9"/>
        <end position="296"/>
    </location>
</feature>